<gene>
    <name evidence="2" type="ORF">LZ538_01040</name>
</gene>
<keyword evidence="3" id="KW-1185">Reference proteome</keyword>
<name>A0ABT0RYK8_9SPHN</name>
<comment type="caution">
    <text evidence="2">The sequence shown here is derived from an EMBL/GenBank/DDBJ whole genome shotgun (WGS) entry which is preliminary data.</text>
</comment>
<dbReference type="EMBL" id="JAMGBE010000001">
    <property type="protein sequence ID" value="MCL6728641.1"/>
    <property type="molecule type" value="Genomic_DNA"/>
</dbReference>
<proteinExistence type="predicted"/>
<reference evidence="2" key="1">
    <citation type="submission" date="2022-05" db="EMBL/GenBank/DDBJ databases">
        <authorList>
            <person name="Jo J.-H."/>
            <person name="Im W.-T."/>
        </authorList>
    </citation>
    <scope>NUCLEOTIDE SEQUENCE</scope>
    <source>
        <strain evidence="2">SE220</strain>
    </source>
</reference>
<protein>
    <submittedName>
        <fullName evidence="2">YdbL family protein</fullName>
    </submittedName>
</protein>
<dbReference type="InterPro" id="IPR008309">
    <property type="entry name" value="YdbL"/>
</dbReference>
<dbReference type="Proteomes" id="UP001165342">
    <property type="component" value="Unassembled WGS sequence"/>
</dbReference>
<dbReference type="Pfam" id="PF07027">
    <property type="entry name" value="DUF1318"/>
    <property type="match status" value="1"/>
</dbReference>
<sequence>MKRLFLMAAILLASGAAAQTPAVDAARATGAVGERYDGYLGVAAPVSSAVRSQVASINIQRRKLYSNLATSKGASPEDVGITAGCQLLARVGVGQAYMLADGAWRRRAAGQAATVPDYCR</sequence>
<accession>A0ABT0RYK8</accession>
<dbReference type="RefSeq" id="WP_249830147.1">
    <property type="nucleotide sequence ID" value="NZ_JAMGBE010000001.1"/>
</dbReference>
<evidence type="ECO:0000313" key="3">
    <source>
        <dbReference type="Proteomes" id="UP001165342"/>
    </source>
</evidence>
<feature type="chain" id="PRO_5047059180" evidence="1">
    <location>
        <begin position="19"/>
        <end position="120"/>
    </location>
</feature>
<evidence type="ECO:0000256" key="1">
    <source>
        <dbReference type="SAM" id="SignalP"/>
    </source>
</evidence>
<evidence type="ECO:0000313" key="2">
    <source>
        <dbReference type="EMBL" id="MCL6728641.1"/>
    </source>
</evidence>
<organism evidence="2 3">
    <name type="scientific">Sphingomonas hankyongi</name>
    <dbReference type="NCBI Taxonomy" id="2908209"/>
    <lineage>
        <taxon>Bacteria</taxon>
        <taxon>Pseudomonadati</taxon>
        <taxon>Pseudomonadota</taxon>
        <taxon>Alphaproteobacteria</taxon>
        <taxon>Sphingomonadales</taxon>
        <taxon>Sphingomonadaceae</taxon>
        <taxon>Sphingomonas</taxon>
    </lineage>
</organism>
<keyword evidence="1" id="KW-0732">Signal</keyword>
<feature type="signal peptide" evidence="1">
    <location>
        <begin position="1"/>
        <end position="18"/>
    </location>
</feature>